<dbReference type="GO" id="GO:0005544">
    <property type="term" value="F:calcium-dependent phospholipid binding"/>
    <property type="evidence" value="ECO:0007669"/>
    <property type="project" value="InterPro"/>
</dbReference>
<dbReference type="GO" id="GO:0005886">
    <property type="term" value="C:plasma membrane"/>
    <property type="evidence" value="ECO:0007669"/>
    <property type="project" value="TreeGrafter"/>
</dbReference>
<dbReference type="InterPro" id="IPR037768">
    <property type="entry name" value="C2B_Copine"/>
</dbReference>
<dbReference type="Gene3D" id="2.60.40.150">
    <property type="entry name" value="C2 domain"/>
    <property type="match status" value="4"/>
</dbReference>
<dbReference type="SMART" id="SM00239">
    <property type="entry name" value="C2"/>
    <property type="match status" value="5"/>
</dbReference>
<dbReference type="PROSITE" id="PS50004">
    <property type="entry name" value="C2"/>
    <property type="match status" value="4"/>
</dbReference>
<dbReference type="PANTHER" id="PTHR10857:SF106">
    <property type="entry name" value="C2 DOMAIN-CONTAINING PROTEIN"/>
    <property type="match status" value="1"/>
</dbReference>
<dbReference type="EMBL" id="GIBP01000288">
    <property type="protein sequence ID" value="NDV29257.1"/>
    <property type="molecule type" value="Transcribed_RNA"/>
</dbReference>
<accession>A0A6B2KX75</accession>
<dbReference type="Pfam" id="PF00168">
    <property type="entry name" value="C2"/>
    <property type="match status" value="5"/>
</dbReference>
<evidence type="ECO:0000313" key="2">
    <source>
        <dbReference type="EMBL" id="NDV29257.1"/>
    </source>
</evidence>
<feature type="domain" description="C2" evidence="1">
    <location>
        <begin position="250"/>
        <end position="383"/>
    </location>
</feature>
<organism evidence="2">
    <name type="scientific">Arcella intermedia</name>
    <dbReference type="NCBI Taxonomy" id="1963864"/>
    <lineage>
        <taxon>Eukaryota</taxon>
        <taxon>Amoebozoa</taxon>
        <taxon>Tubulinea</taxon>
        <taxon>Elardia</taxon>
        <taxon>Arcellinida</taxon>
        <taxon>Sphaerothecina</taxon>
        <taxon>Arcellidae</taxon>
        <taxon>Arcella</taxon>
    </lineage>
</organism>
<dbReference type="InterPro" id="IPR035892">
    <property type="entry name" value="C2_domain_sf"/>
</dbReference>
<dbReference type="AlphaFoldDB" id="A0A6B2KX75"/>
<dbReference type="InterPro" id="IPR000008">
    <property type="entry name" value="C2_dom"/>
</dbReference>
<dbReference type="InterPro" id="IPR045052">
    <property type="entry name" value="Copine"/>
</dbReference>
<feature type="domain" description="C2" evidence="1">
    <location>
        <begin position="416"/>
        <end position="539"/>
    </location>
</feature>
<dbReference type="GO" id="GO:0071277">
    <property type="term" value="P:cellular response to calcium ion"/>
    <property type="evidence" value="ECO:0007669"/>
    <property type="project" value="TreeGrafter"/>
</dbReference>
<name>A0A6B2KX75_9EUKA</name>
<feature type="domain" description="C2" evidence="1">
    <location>
        <begin position="100"/>
        <end position="227"/>
    </location>
</feature>
<evidence type="ECO:0000259" key="1">
    <source>
        <dbReference type="PROSITE" id="PS50004"/>
    </source>
</evidence>
<reference evidence="2" key="1">
    <citation type="journal article" date="2020" name="J. Eukaryot. Microbiol.">
        <title>De novo Sequencing, Assembly and Annotation of the Transcriptome for the Free-Living Testate Amoeba Arcella intermedia.</title>
        <authorList>
            <person name="Ribeiro G.M."/>
            <person name="Porfirio-Sousa A.L."/>
            <person name="Maurer-Alcala X.X."/>
            <person name="Katz L.A."/>
            <person name="Lahr D.J.G."/>
        </authorList>
    </citation>
    <scope>NUCLEOTIDE SEQUENCE</scope>
</reference>
<dbReference type="SUPFAM" id="SSF49562">
    <property type="entry name" value="C2 domain (Calcium/lipid-binding domain, CaLB)"/>
    <property type="match status" value="4"/>
</dbReference>
<sequence>MNGSSDPFFLIKVGSYTVLRSEFIPANLNPKWSAVWSVDTEEIKLDADITIEVWDHDKDGAHDLIGNLKTTLREWMYDTIPDYRRNLSNPEKLNVMDYFGSGALQLTLAPTTTYQKRVFAPAYSIVPQAQKLARKDAAPGQSSDPFFIVRKKVGSSSIILYRSEVKMNSLDCSWSPFVINFDDIGGPNIPFKVEVWDWDSDGGHDVIGEFELTLTDIFLGPYTYAIKNSKYQGIPGYSSSGGFSLTTINPLNEPQLKIFPPSVEINASGQKLEIKDVDGSSDPFFEIRIQRAKTLFKSSSIFNLPPPSSSTNWVTHYRSEVCTKTTQPKWKPFALHLNEIGGMDVEIEIKCWDFDGDGGHDLIGILRTTYRELVLNSFQYKLVHPDKKNRIGYESSGAFSVNAIKPISLRSPDCPLLERIHLPVVPWIEPIAYKIKASGYKIVNVDVPIVGKSDPYFEIHKSHPGLPKSQVIYRSAHVANSSNPQWAEFVLLGATIGGIDEPFTVVVFDRDIDGLNTKIGNFTTTLREWLVGPFTHAIVNPSKVGRVGYESSGAWKMELITPLMEYEQPPIGQGMEIQCFGNKLDCIFGKDAYFEVWVIPPKISGSKKQITPWLYTRSGYGNDTSPSSDIKKSFSWKPLTIWYSLVGSFDVDIKIKVYSFDRLDGYPSLVGCCSFSLYELLIGPYLSPLIDKHKFRPGYKSSGGFEVKILNYSQNPPQFHSATGYNVRFRITELEKIDGAPPLGQFEVKSRPLGEDYKCTLYKHHWTTNHTYDIFFPFEGCGFGGPFEKLVWKFEYTKPFSLKPLVSKTYKAEFKASLYEFTLDNPTFFFKTDDAPIGRKHLGKIIVEEVKPVLQYIDGFTLTYSASNLDITDWYSTPAPYLIVKNSLGHVLYTSEIHGYSQQPQWLPFSLTLQSVGGMDEEILLECWTSHGNAYPPEFVGYQKISFRKLCYASAARETSVLLKNDAVQARRPYDNYNAGTLTLLDMKQILAPQGLEWKQPLKI</sequence>
<feature type="domain" description="C2" evidence="1">
    <location>
        <begin position="1"/>
        <end position="87"/>
    </location>
</feature>
<dbReference type="CDD" id="cd04047">
    <property type="entry name" value="C2B_Copine"/>
    <property type="match status" value="2"/>
</dbReference>
<protein>
    <recommendedName>
        <fullName evidence="1">C2 domain-containing protein</fullName>
    </recommendedName>
</protein>
<proteinExistence type="predicted"/>
<dbReference type="PANTHER" id="PTHR10857">
    <property type="entry name" value="COPINE"/>
    <property type="match status" value="1"/>
</dbReference>